<evidence type="ECO:0000313" key="3">
    <source>
        <dbReference type="Proteomes" id="UP001249851"/>
    </source>
</evidence>
<proteinExistence type="predicted"/>
<gene>
    <name evidence="2" type="ORF">P5673_003666</name>
</gene>
<keyword evidence="3" id="KW-1185">Reference proteome</keyword>
<name>A0AAD9R166_ACRCE</name>
<reference evidence="2" key="2">
    <citation type="journal article" date="2023" name="Science">
        <title>Genomic signatures of disease resistance in endangered staghorn corals.</title>
        <authorList>
            <person name="Vollmer S.V."/>
            <person name="Selwyn J.D."/>
            <person name="Despard B.A."/>
            <person name="Roesel C.L."/>
        </authorList>
    </citation>
    <scope>NUCLEOTIDE SEQUENCE</scope>
    <source>
        <strain evidence="2">K2</strain>
    </source>
</reference>
<comment type="caution">
    <text evidence="2">The sequence shown here is derived from an EMBL/GenBank/DDBJ whole genome shotgun (WGS) entry which is preliminary data.</text>
</comment>
<dbReference type="AlphaFoldDB" id="A0AAD9R166"/>
<accession>A0AAD9R166</accession>
<reference evidence="2" key="1">
    <citation type="journal article" date="2023" name="G3 (Bethesda)">
        <title>Whole genome assembly and annotation of the endangered Caribbean coral Acropora cervicornis.</title>
        <authorList>
            <person name="Selwyn J.D."/>
            <person name="Vollmer S.V."/>
        </authorList>
    </citation>
    <scope>NUCLEOTIDE SEQUENCE</scope>
    <source>
        <strain evidence="2">K2</strain>
    </source>
</reference>
<evidence type="ECO:0000256" key="1">
    <source>
        <dbReference type="SAM" id="MobiDB-lite"/>
    </source>
</evidence>
<dbReference type="EMBL" id="JARQWQ010000006">
    <property type="protein sequence ID" value="KAK2571107.1"/>
    <property type="molecule type" value="Genomic_DNA"/>
</dbReference>
<feature type="region of interest" description="Disordered" evidence="1">
    <location>
        <begin position="34"/>
        <end position="53"/>
    </location>
</feature>
<sequence length="125" mass="14335">MFKIGTDVVQDNKHLKKRRVGLFVVNLKTAIRGRSKPSHLDPNHRPSTSSTPLFHTSPADYIANLCKKTFSSIANDPAHRLYSMLPFSGPSHYNLRLKRRFVIPKCRTERLKNSFLVRSCINNET</sequence>
<dbReference type="Proteomes" id="UP001249851">
    <property type="component" value="Unassembled WGS sequence"/>
</dbReference>
<evidence type="ECO:0000313" key="2">
    <source>
        <dbReference type="EMBL" id="KAK2571107.1"/>
    </source>
</evidence>
<protein>
    <submittedName>
        <fullName evidence="2">Uncharacterized protein</fullName>
    </submittedName>
</protein>
<organism evidence="2 3">
    <name type="scientific">Acropora cervicornis</name>
    <name type="common">Staghorn coral</name>
    <dbReference type="NCBI Taxonomy" id="6130"/>
    <lineage>
        <taxon>Eukaryota</taxon>
        <taxon>Metazoa</taxon>
        <taxon>Cnidaria</taxon>
        <taxon>Anthozoa</taxon>
        <taxon>Hexacorallia</taxon>
        <taxon>Scleractinia</taxon>
        <taxon>Astrocoeniina</taxon>
        <taxon>Acroporidae</taxon>
        <taxon>Acropora</taxon>
    </lineage>
</organism>